<sequence length="394" mass="44938">MEGNKDEAIRCIKLSEKRLANNDFNGALKFARKSYSLFETPEAEKLIKRIEDLLSTKPETATSSSAETPSANSTRKRTQESAKPAPSSGRTYTEKQVLLVQRITRLKNHQYYEILDIEKTATDSDIKKAYKKLALQLHPDKNHAPNADEAFKKVSKAFQILSDANLRADYDRTGRDPESRSYPSASSGFSASQARAGPGMYAEMSPEDLFNAFFGNSMFSDSGPFFSFGSMGGPRVRMHRFGGGRPAGARRAQPGQQERGSSFVQVLVIAIMIIFAIVTNLLRDDGSTRLPSFSYQPYEPYTQARYMPQYRQPYYLRPTDIKRYSKRELSRMDREVERQFVHQLRMKCDHESDVRREAIRRSYGWFSTDKEALARARAMPRDSCQMLNDLNIPY</sequence>
<dbReference type="InterPro" id="IPR001623">
    <property type="entry name" value="DnaJ_domain"/>
</dbReference>
<dbReference type="OrthoDB" id="1507364at2759"/>
<dbReference type="eggNOG" id="KOG0714">
    <property type="taxonomic scope" value="Eukaryota"/>
</dbReference>
<evidence type="ECO:0000256" key="1">
    <source>
        <dbReference type="ARBA" id="ARBA00004389"/>
    </source>
</evidence>
<dbReference type="InterPro" id="IPR036869">
    <property type="entry name" value="J_dom_sf"/>
</dbReference>
<organism evidence="9 10">
    <name type="scientific">Schizosaccharomyces japonicus (strain yFS275 / FY16936)</name>
    <name type="common">Fission yeast</name>
    <dbReference type="NCBI Taxonomy" id="402676"/>
    <lineage>
        <taxon>Eukaryota</taxon>
        <taxon>Fungi</taxon>
        <taxon>Dikarya</taxon>
        <taxon>Ascomycota</taxon>
        <taxon>Taphrinomycotina</taxon>
        <taxon>Schizosaccharomycetes</taxon>
        <taxon>Schizosaccharomycetales</taxon>
        <taxon>Schizosaccharomycetaceae</taxon>
        <taxon>Schizosaccharomyces</taxon>
    </lineage>
</organism>
<feature type="domain" description="J" evidence="8">
    <location>
        <begin position="110"/>
        <end position="174"/>
    </location>
</feature>
<feature type="region of interest" description="Disordered" evidence="6">
    <location>
        <begin position="169"/>
        <end position="191"/>
    </location>
</feature>
<keyword evidence="10" id="KW-1185">Reference proteome</keyword>
<dbReference type="InterPro" id="IPR018253">
    <property type="entry name" value="DnaJ_domain_CS"/>
</dbReference>
<dbReference type="GO" id="GO:0005789">
    <property type="term" value="C:endoplasmic reticulum membrane"/>
    <property type="evidence" value="ECO:0000318"/>
    <property type="project" value="GO_Central"/>
</dbReference>
<dbReference type="PRINTS" id="PR00625">
    <property type="entry name" value="JDOMAIN"/>
</dbReference>
<protein>
    <recommendedName>
        <fullName evidence="8">J domain-containing protein</fullName>
    </recommendedName>
</protein>
<dbReference type="VEuPathDB" id="FungiDB:SJAG_01160"/>
<dbReference type="SUPFAM" id="SSF46565">
    <property type="entry name" value="Chaperone J-domain"/>
    <property type="match status" value="1"/>
</dbReference>
<dbReference type="EMBL" id="KE651168">
    <property type="protein sequence ID" value="EEB06122.1"/>
    <property type="molecule type" value="Genomic_DNA"/>
</dbReference>
<dbReference type="PANTHER" id="PTHR43908">
    <property type="entry name" value="AT29763P-RELATED"/>
    <property type="match status" value="1"/>
</dbReference>
<comment type="subcellular location">
    <subcellularLocation>
        <location evidence="1">Endoplasmic reticulum membrane</location>
        <topology evidence="1">Single-pass membrane protein</topology>
    </subcellularLocation>
</comment>
<keyword evidence="2 7" id="KW-0812">Transmembrane</keyword>
<dbReference type="PROSITE" id="PS00636">
    <property type="entry name" value="DNAJ_1"/>
    <property type="match status" value="1"/>
</dbReference>
<dbReference type="GO" id="GO:0030544">
    <property type="term" value="F:Hsp70 protein binding"/>
    <property type="evidence" value="ECO:0000318"/>
    <property type="project" value="GO_Central"/>
</dbReference>
<dbReference type="InterPro" id="IPR015399">
    <property type="entry name" value="DUF1977_DnaJ-like"/>
</dbReference>
<proteinExistence type="predicted"/>
<keyword evidence="5 7" id="KW-0472">Membrane</keyword>
<dbReference type="Pfam" id="PF09320">
    <property type="entry name" value="DUF1977"/>
    <property type="match status" value="1"/>
</dbReference>
<dbReference type="GeneID" id="7047419"/>
<dbReference type="GO" id="GO:0071218">
    <property type="term" value="P:cellular response to misfolded protein"/>
    <property type="evidence" value="ECO:0000318"/>
    <property type="project" value="GO_Central"/>
</dbReference>
<dbReference type="HOGENOM" id="CLU_043579_1_0_1"/>
<dbReference type="Gene3D" id="1.10.287.110">
    <property type="entry name" value="DnaJ domain"/>
    <property type="match status" value="1"/>
</dbReference>
<dbReference type="STRING" id="402676.B6JZX2"/>
<dbReference type="Proteomes" id="UP000001744">
    <property type="component" value="Unassembled WGS sequence"/>
</dbReference>
<keyword evidence="3" id="KW-0256">Endoplasmic reticulum</keyword>
<name>B6JZX2_SCHJY</name>
<feature type="transmembrane region" description="Helical" evidence="7">
    <location>
        <begin position="263"/>
        <end position="282"/>
    </location>
</feature>
<evidence type="ECO:0000256" key="3">
    <source>
        <dbReference type="ARBA" id="ARBA00022824"/>
    </source>
</evidence>
<evidence type="ECO:0000313" key="9">
    <source>
        <dbReference type="EMBL" id="EEB06122.1"/>
    </source>
</evidence>
<evidence type="ECO:0000256" key="5">
    <source>
        <dbReference type="ARBA" id="ARBA00023136"/>
    </source>
</evidence>
<dbReference type="SMART" id="SM00271">
    <property type="entry name" value="DnaJ"/>
    <property type="match status" value="1"/>
</dbReference>
<evidence type="ECO:0000256" key="7">
    <source>
        <dbReference type="SAM" id="Phobius"/>
    </source>
</evidence>
<feature type="compositionally biased region" description="Basic and acidic residues" evidence="6">
    <location>
        <begin position="169"/>
        <end position="179"/>
    </location>
</feature>
<evidence type="ECO:0000256" key="2">
    <source>
        <dbReference type="ARBA" id="ARBA00022692"/>
    </source>
</evidence>
<evidence type="ECO:0000256" key="6">
    <source>
        <dbReference type="SAM" id="MobiDB-lite"/>
    </source>
</evidence>
<dbReference type="FunFam" id="1.10.287.110:FF:000070">
    <property type="entry name" value="Endoplasmic reticulum protein, putative"/>
    <property type="match status" value="1"/>
</dbReference>
<dbReference type="OMA" id="ARSREHN"/>
<dbReference type="PROSITE" id="PS50076">
    <property type="entry name" value="DNAJ_2"/>
    <property type="match status" value="1"/>
</dbReference>
<dbReference type="InterPro" id="IPR051100">
    <property type="entry name" value="DnaJ_subfamily_B/C"/>
</dbReference>
<dbReference type="Pfam" id="PF00226">
    <property type="entry name" value="DnaJ"/>
    <property type="match status" value="1"/>
</dbReference>
<accession>B6JZX2</accession>
<feature type="compositionally biased region" description="Low complexity" evidence="6">
    <location>
        <begin position="180"/>
        <end position="191"/>
    </location>
</feature>
<gene>
    <name evidence="9" type="ORF">SJAG_01160</name>
</gene>
<dbReference type="RefSeq" id="XP_002172415.1">
    <property type="nucleotide sequence ID" value="XM_002172379.2"/>
</dbReference>
<evidence type="ECO:0000259" key="8">
    <source>
        <dbReference type="PROSITE" id="PS50076"/>
    </source>
</evidence>
<evidence type="ECO:0000256" key="4">
    <source>
        <dbReference type="ARBA" id="ARBA00022989"/>
    </source>
</evidence>
<dbReference type="CDD" id="cd06257">
    <property type="entry name" value="DnaJ"/>
    <property type="match status" value="1"/>
</dbReference>
<feature type="compositionally biased region" description="Low complexity" evidence="6">
    <location>
        <begin position="57"/>
        <end position="73"/>
    </location>
</feature>
<dbReference type="AlphaFoldDB" id="B6JZX2"/>
<dbReference type="JaponicusDB" id="SJAG_01160"/>
<evidence type="ECO:0000313" key="10">
    <source>
        <dbReference type="Proteomes" id="UP000001744"/>
    </source>
</evidence>
<feature type="region of interest" description="Disordered" evidence="6">
    <location>
        <begin position="57"/>
        <end position="93"/>
    </location>
</feature>
<dbReference type="PANTHER" id="PTHR43908:SF3">
    <property type="entry name" value="AT29763P-RELATED"/>
    <property type="match status" value="1"/>
</dbReference>
<reference evidence="9 10" key="1">
    <citation type="journal article" date="2011" name="Science">
        <title>Comparative functional genomics of the fission yeasts.</title>
        <authorList>
            <person name="Rhind N."/>
            <person name="Chen Z."/>
            <person name="Yassour M."/>
            <person name="Thompson D.A."/>
            <person name="Haas B.J."/>
            <person name="Habib N."/>
            <person name="Wapinski I."/>
            <person name="Roy S."/>
            <person name="Lin M.F."/>
            <person name="Heiman D.I."/>
            <person name="Young S.K."/>
            <person name="Furuya K."/>
            <person name="Guo Y."/>
            <person name="Pidoux A."/>
            <person name="Chen H.M."/>
            <person name="Robbertse B."/>
            <person name="Goldberg J.M."/>
            <person name="Aoki K."/>
            <person name="Bayne E.H."/>
            <person name="Berlin A.M."/>
            <person name="Desjardins C.A."/>
            <person name="Dobbs E."/>
            <person name="Dukaj L."/>
            <person name="Fan L."/>
            <person name="FitzGerald M.G."/>
            <person name="French C."/>
            <person name="Gujja S."/>
            <person name="Hansen K."/>
            <person name="Keifenheim D."/>
            <person name="Levin J.Z."/>
            <person name="Mosher R.A."/>
            <person name="Mueller C.A."/>
            <person name="Pfiffner J."/>
            <person name="Priest M."/>
            <person name="Russ C."/>
            <person name="Smialowska A."/>
            <person name="Swoboda P."/>
            <person name="Sykes S.M."/>
            <person name="Vaughn M."/>
            <person name="Vengrova S."/>
            <person name="Yoder R."/>
            <person name="Zeng Q."/>
            <person name="Allshire R."/>
            <person name="Baulcombe D."/>
            <person name="Birren B.W."/>
            <person name="Brown W."/>
            <person name="Ekwall K."/>
            <person name="Kellis M."/>
            <person name="Leatherwood J."/>
            <person name="Levin H."/>
            <person name="Margalit H."/>
            <person name="Martienssen R."/>
            <person name="Nieduszynski C.A."/>
            <person name="Spatafora J.W."/>
            <person name="Friedman N."/>
            <person name="Dalgaard J.Z."/>
            <person name="Baumann P."/>
            <person name="Niki H."/>
            <person name="Regev A."/>
            <person name="Nusbaum C."/>
        </authorList>
    </citation>
    <scope>NUCLEOTIDE SEQUENCE [LARGE SCALE GENOMIC DNA]</scope>
    <source>
        <strain evidence="10">yFS275 / FY16936</strain>
    </source>
</reference>
<keyword evidence="4 7" id="KW-1133">Transmembrane helix</keyword>